<dbReference type="InterPro" id="IPR053206">
    <property type="entry name" value="Dimeric_xanthone_biosynth"/>
</dbReference>
<proteinExistence type="predicted"/>
<dbReference type="RefSeq" id="WP_345203233.1">
    <property type="nucleotide sequence ID" value="NZ_BAABGM010000007.1"/>
</dbReference>
<dbReference type="Pfam" id="PF01814">
    <property type="entry name" value="Hemerythrin"/>
    <property type="match status" value="1"/>
</dbReference>
<comment type="caution">
    <text evidence="2">The sequence shown here is derived from an EMBL/GenBank/DDBJ whole genome shotgun (WGS) entry which is preliminary data.</text>
</comment>
<dbReference type="PANTHER" id="PTHR38048">
    <property type="entry name" value="EXPRESSED PROTEIN"/>
    <property type="match status" value="1"/>
</dbReference>
<dbReference type="PANTHER" id="PTHR38048:SF2">
    <property type="entry name" value="HEMERYTHRIN-LIKE DOMAIN-CONTAINING PROTEIN"/>
    <property type="match status" value="1"/>
</dbReference>
<keyword evidence="3" id="KW-1185">Reference proteome</keyword>
<feature type="domain" description="Hemerythrin-like" evidence="1">
    <location>
        <begin position="11"/>
        <end position="142"/>
    </location>
</feature>
<name>A0ABP8K6H3_9MICO</name>
<gene>
    <name evidence="2" type="ORF">GCM10023168_10980</name>
</gene>
<protein>
    <recommendedName>
        <fullName evidence="1">Hemerythrin-like domain-containing protein</fullName>
    </recommendedName>
</protein>
<dbReference type="Gene3D" id="1.20.120.520">
    <property type="entry name" value="nmb1532 protein domain like"/>
    <property type="match status" value="1"/>
</dbReference>
<sequence length="213" mass="24387">MTTTLTDTDMDVMRILHNAFRRDGARLEGAAEVYGTQDEEAHDALLLGWHGFSSSLHHHHTIEDTHIWPVIRAKLADHPDGLAVLDAMEEEHSRIDPALEAVERAFDDRDAGVDEVAARIDALVELLRSHLAHEERDAFPLIRTMITRQEWDALNKAALKELSLSEVAQLGPWILEGAPPDDVRTVLAELPPPLRLVHRYWWNPRYRKARRWE</sequence>
<organism evidence="2 3">
    <name type="scientific">Fodinibacter luteus</name>
    <dbReference type="NCBI Taxonomy" id="552064"/>
    <lineage>
        <taxon>Bacteria</taxon>
        <taxon>Bacillati</taxon>
        <taxon>Actinomycetota</taxon>
        <taxon>Actinomycetes</taxon>
        <taxon>Micrococcales</taxon>
        <taxon>Intrasporangiaceae</taxon>
        <taxon>Fodinibacter (ex Wang et al. 2009)</taxon>
    </lineage>
</organism>
<evidence type="ECO:0000259" key="1">
    <source>
        <dbReference type="Pfam" id="PF01814"/>
    </source>
</evidence>
<dbReference type="Proteomes" id="UP001500945">
    <property type="component" value="Unassembled WGS sequence"/>
</dbReference>
<evidence type="ECO:0000313" key="2">
    <source>
        <dbReference type="EMBL" id="GAA4401397.1"/>
    </source>
</evidence>
<dbReference type="CDD" id="cd12108">
    <property type="entry name" value="Hr-like"/>
    <property type="match status" value="1"/>
</dbReference>
<accession>A0ABP8K6H3</accession>
<evidence type="ECO:0000313" key="3">
    <source>
        <dbReference type="Proteomes" id="UP001500945"/>
    </source>
</evidence>
<dbReference type="InterPro" id="IPR012312">
    <property type="entry name" value="Hemerythrin-like"/>
</dbReference>
<dbReference type="EMBL" id="BAABGM010000007">
    <property type="protein sequence ID" value="GAA4401397.1"/>
    <property type="molecule type" value="Genomic_DNA"/>
</dbReference>
<reference evidence="3" key="1">
    <citation type="journal article" date="2019" name="Int. J. Syst. Evol. Microbiol.">
        <title>The Global Catalogue of Microorganisms (GCM) 10K type strain sequencing project: providing services to taxonomists for standard genome sequencing and annotation.</title>
        <authorList>
            <consortium name="The Broad Institute Genomics Platform"/>
            <consortium name="The Broad Institute Genome Sequencing Center for Infectious Disease"/>
            <person name="Wu L."/>
            <person name="Ma J."/>
        </authorList>
    </citation>
    <scope>NUCLEOTIDE SEQUENCE [LARGE SCALE GENOMIC DNA]</scope>
    <source>
        <strain evidence="3">JCM 17809</strain>
    </source>
</reference>